<dbReference type="PROSITE" id="PS52006">
    <property type="entry name" value="GH64"/>
    <property type="match status" value="1"/>
</dbReference>
<dbReference type="EMBL" id="FONG01000004">
    <property type="protein sequence ID" value="SFE59304.1"/>
    <property type="molecule type" value="Genomic_DNA"/>
</dbReference>
<dbReference type="PANTHER" id="PTHR38165">
    <property type="match status" value="1"/>
</dbReference>
<protein>
    <submittedName>
        <fullName evidence="3">Beta-1,3-glucanase</fullName>
    </submittedName>
</protein>
<evidence type="ECO:0000313" key="3">
    <source>
        <dbReference type="EMBL" id="SFE59304.1"/>
    </source>
</evidence>
<organism evidence="3 4">
    <name type="scientific">Actinacidiphila alni</name>
    <dbReference type="NCBI Taxonomy" id="380248"/>
    <lineage>
        <taxon>Bacteria</taxon>
        <taxon>Bacillati</taxon>
        <taxon>Actinomycetota</taxon>
        <taxon>Actinomycetes</taxon>
        <taxon>Kitasatosporales</taxon>
        <taxon>Streptomycetaceae</taxon>
        <taxon>Actinacidiphila</taxon>
    </lineage>
</organism>
<dbReference type="AlphaFoldDB" id="A0A1I2BTB3"/>
<reference evidence="3 4" key="1">
    <citation type="submission" date="2016-10" db="EMBL/GenBank/DDBJ databases">
        <authorList>
            <person name="de Groot N.N."/>
        </authorList>
    </citation>
    <scope>NUCLEOTIDE SEQUENCE [LARGE SCALE GENOMIC DNA]</scope>
    <source>
        <strain evidence="3 4">CGMCC 4.3510</strain>
    </source>
</reference>
<accession>A0A1I2BTB3</accession>
<dbReference type="Gene3D" id="2.60.110.10">
    <property type="entry name" value="Thaumatin"/>
    <property type="match status" value="1"/>
</dbReference>
<dbReference type="OrthoDB" id="5513218at2"/>
<feature type="domain" description="GH64" evidence="2">
    <location>
        <begin position="37"/>
        <end position="398"/>
    </location>
</feature>
<dbReference type="PANTHER" id="PTHR38165:SF1">
    <property type="entry name" value="GLUCANASE B"/>
    <property type="match status" value="1"/>
</dbReference>
<gene>
    <name evidence="3" type="ORF">SAMN05216251_1048</name>
</gene>
<keyword evidence="4" id="KW-1185">Reference proteome</keyword>
<dbReference type="InterPro" id="IPR032477">
    <property type="entry name" value="Glyco_hydro_64"/>
</dbReference>
<evidence type="ECO:0000256" key="1">
    <source>
        <dbReference type="SAM" id="SignalP"/>
    </source>
</evidence>
<name>A0A1I2BTB3_9ACTN</name>
<keyword evidence="1" id="KW-0732">Signal</keyword>
<feature type="chain" id="PRO_5011629681" evidence="1">
    <location>
        <begin position="35"/>
        <end position="400"/>
    </location>
</feature>
<dbReference type="CDD" id="cd09216">
    <property type="entry name" value="GH64-LPHase-like"/>
    <property type="match status" value="1"/>
</dbReference>
<dbReference type="Gene3D" id="3.30.920.50">
    <property type="entry name" value="Beta-1,3-glucanase, C-terminal domain"/>
    <property type="match status" value="1"/>
</dbReference>
<dbReference type="InterPro" id="IPR037176">
    <property type="entry name" value="Osmotin/thaumatin-like_sf"/>
</dbReference>
<dbReference type="InterPro" id="IPR042517">
    <property type="entry name" value="Glyco_hydro_64_N_2"/>
</dbReference>
<dbReference type="Pfam" id="PF16483">
    <property type="entry name" value="Glyco_hydro_64"/>
    <property type="match status" value="1"/>
</dbReference>
<dbReference type="Proteomes" id="UP000199323">
    <property type="component" value="Unassembled WGS sequence"/>
</dbReference>
<evidence type="ECO:0000259" key="2">
    <source>
        <dbReference type="PROSITE" id="PS52006"/>
    </source>
</evidence>
<feature type="signal peptide" evidence="1">
    <location>
        <begin position="1"/>
        <end position="34"/>
    </location>
</feature>
<dbReference type="STRING" id="380248.SAMN05216251_1048"/>
<dbReference type="InterPro" id="IPR037398">
    <property type="entry name" value="Glyco_hydro_64_fam"/>
</dbReference>
<evidence type="ECO:0000313" key="4">
    <source>
        <dbReference type="Proteomes" id="UP000199323"/>
    </source>
</evidence>
<proteinExistence type="predicted"/>
<sequence length="400" mass="42347">MYITTRRKLFVPLAAATLIGGGLTAAGLASTASASVPDTIPLTFTNNSGRGDQVYVYDIGTDLASGKQGWADADGTFHPWPAGGNPPTEAPDASIAGPADGQSLTVKLPKFSGRVYFSYGQKLVFKLTPDGLVQPAVQNPDDPNHNTLFNWSEYTLNDSGLWINSTQVDMFSAPYAVGVKGGDGTTKTTGHLKPGGYKGFFDELKAQSGGWGGLVQTAPDGSVLRALAPGHGIEAGALPASVMDDYINRVWDKYSSSTLTVTPFGDQPDTKYFGKVSGDVMNFTDSSGAVVTSFTKPDADSVFGCYKLLDAPNDQVRGPISRTLCAGYNRTTLLTNSDQPDADASGFYQDATTNQYAKAVHEQMADGNAYAFAFDDVGNHESLVHDDNPQEASVTLDPFD</sequence>